<dbReference type="GO" id="GO:0008237">
    <property type="term" value="F:metallopeptidase activity"/>
    <property type="evidence" value="ECO:0007669"/>
    <property type="project" value="TreeGrafter"/>
</dbReference>
<dbReference type="GO" id="GO:0005634">
    <property type="term" value="C:nucleus"/>
    <property type="evidence" value="ECO:0007669"/>
    <property type="project" value="TreeGrafter"/>
</dbReference>
<evidence type="ECO:0000259" key="2">
    <source>
        <dbReference type="PROSITE" id="PS51397"/>
    </source>
</evidence>
<feature type="region of interest" description="Disordered" evidence="1">
    <location>
        <begin position="1"/>
        <end position="26"/>
    </location>
</feature>
<dbReference type="EMBL" id="CP064812">
    <property type="protein sequence ID" value="QPG73140.1"/>
    <property type="molecule type" value="Genomic_DNA"/>
</dbReference>
<dbReference type="PROSITE" id="PS51397">
    <property type="entry name" value="WLM"/>
    <property type="match status" value="1"/>
</dbReference>
<reference evidence="3" key="1">
    <citation type="submission" date="2020-10" db="EMBL/GenBank/DDBJ databases">
        <authorList>
            <person name="Roach M.J.R."/>
        </authorList>
    </citation>
    <scope>NUCLEOTIDE SEQUENCE</scope>
    <source>
        <strain evidence="3">CBS 1945</strain>
    </source>
</reference>
<dbReference type="PANTHER" id="PTHR46622">
    <property type="entry name" value="DNA-DEPENDENT METALLOPROTEASE WSS1"/>
    <property type="match status" value="1"/>
</dbReference>
<name>A0A875RN39_EENNA</name>
<feature type="compositionally biased region" description="Acidic residues" evidence="1">
    <location>
        <begin position="243"/>
        <end position="253"/>
    </location>
</feature>
<protein>
    <recommendedName>
        <fullName evidence="2">WLM domain-containing protein</fullName>
    </recommendedName>
</protein>
<keyword evidence="4" id="KW-1185">Reference proteome</keyword>
<evidence type="ECO:0000313" key="3">
    <source>
        <dbReference type="EMBL" id="QPG73140.1"/>
    </source>
</evidence>
<dbReference type="RefSeq" id="XP_038776705.1">
    <property type="nucleotide sequence ID" value="XM_038920777.1"/>
</dbReference>
<dbReference type="GO" id="GO:0006281">
    <property type="term" value="P:DNA repair"/>
    <property type="evidence" value="ECO:0007669"/>
    <property type="project" value="TreeGrafter"/>
</dbReference>
<dbReference type="GeneID" id="62193847"/>
<feature type="region of interest" description="Disordered" evidence="1">
    <location>
        <begin position="243"/>
        <end position="265"/>
    </location>
</feature>
<organism evidence="3 4">
    <name type="scientific">Eeniella nana</name>
    <name type="common">Yeast</name>
    <name type="synonym">Brettanomyces nanus</name>
    <dbReference type="NCBI Taxonomy" id="13502"/>
    <lineage>
        <taxon>Eukaryota</taxon>
        <taxon>Fungi</taxon>
        <taxon>Dikarya</taxon>
        <taxon>Ascomycota</taxon>
        <taxon>Saccharomycotina</taxon>
        <taxon>Pichiomycetes</taxon>
        <taxon>Pichiales</taxon>
        <taxon>Pichiaceae</taxon>
        <taxon>Brettanomyces</taxon>
    </lineage>
</organism>
<gene>
    <name evidence="3" type="ORF">FOA43_000446</name>
</gene>
<dbReference type="InterPro" id="IPR053000">
    <property type="entry name" value="WSS1-like_metalloprotease"/>
</dbReference>
<accession>A0A875RN39</accession>
<evidence type="ECO:0000313" key="4">
    <source>
        <dbReference type="Proteomes" id="UP000662931"/>
    </source>
</evidence>
<dbReference type="Proteomes" id="UP000662931">
    <property type="component" value="Chromosome 1"/>
</dbReference>
<dbReference type="KEGG" id="bnn:FOA43_000446"/>
<dbReference type="InterPro" id="IPR013536">
    <property type="entry name" value="WLM_dom"/>
</dbReference>
<feature type="compositionally biased region" description="Basic residues" evidence="1">
    <location>
        <begin position="1"/>
        <end position="19"/>
    </location>
</feature>
<dbReference type="Pfam" id="PF08325">
    <property type="entry name" value="WLM"/>
    <property type="match status" value="1"/>
</dbReference>
<dbReference type="AlphaFoldDB" id="A0A875RN39"/>
<feature type="domain" description="WLM" evidence="2">
    <location>
        <begin position="18"/>
        <end position="217"/>
    </location>
</feature>
<evidence type="ECO:0000256" key="1">
    <source>
        <dbReference type="SAM" id="MobiDB-lite"/>
    </source>
</evidence>
<dbReference type="OrthoDB" id="49605at2759"/>
<dbReference type="PANTHER" id="PTHR46622:SF1">
    <property type="entry name" value="DNA-DEPENDENT METALLOPROTEASE WSS1"/>
    <property type="match status" value="1"/>
</dbReference>
<proteinExistence type="predicted"/>
<sequence>MVVKGKGRFPGRKPPKRPNKPSPTPLIGRIASLTRMPARDQALDLLHDLARMAAPIMSCFGFKVGVLCEMFPKNGQLLGLNVNSGSKICIRLRPPHNKNWFLPMNELVGTMLHELAHNQCGPHNDKFYEILDKLKNKYYEIQAKGSYQATGYLMENNRLGRASLLGSSSTVREARLKKLGKPKYVSKVTKLGTLRTTKNSSKPIRQLILEATERRVKDNKTCPSQMNQDDINQVVPRDEELNVVELDEEDDDEKKDGNPDLIIID</sequence>